<sequence>MLCFSGIQDENRLSHVDPEKDEGTKSEIEGKFQKILNILKTEDDKDGKEKLKDMIKDFYNQYCSLFDRYDHLTEALRRRWHAKQGKYSSSSSSDSGSDDSPKKNGTKFGKFENDFNNGTGNTKQELEIAYSLIRENEAVIYSTGEEERNAEDLRTNIQQLRHLNEALQLELEAKGGVFSTLKGQLESAEKEVAKLSQIQRATEEENNSLSSQILLLEDEIKQSQKTRVQETSELLVQIETIKEELMNKISEQQKTLEEKEKFAVLVKDLELKINFLSNLKGELEEQLRTKSQDTIQLHEEKEKLKVQNSELGEQASNIQDEENKLREEKAVQQRKISELQKLLTKGEDELIALQKKLYNVQNEATFQITALSEEVTHLLEEKEHLWSEKSLLEVQIERSKQESMEIVARLEYQNTELQNKIRDQDEKLKNQEDAFVKLSEEHKKLEVQFQNSEENPKTTERKIEEIKEQFQKDIDRLEENIEDLKRNLEMKGDEVSTLIENLRNNEVKLRLTSQKLRITEQLLAEKEDSHRSKEEKFQEEQKLLVERVATMTGTIETYRKAQLNTAKEISEKVNDTLTGIDSFSVKFEECYGHLESRICKVMNELDIATNWIRESNGETDHLKMEIANFIQQLKDKKEQELVLRAKVGELETTVLKGANEKDILAKIVKQGEEKMTELDKMIKERDEKLGDLETEMNKKDLGFLTLAEEKREAIKQLCILIDYHRNRCDDLISKLTRGRTQMAT</sequence>
<dbReference type="EMBL" id="OU503047">
    <property type="protein sequence ID" value="CAI9772075.1"/>
    <property type="molecule type" value="Genomic_DNA"/>
</dbReference>
<dbReference type="PANTHER" id="PTHR47357">
    <property type="entry name" value="COP1-INTERACTIVE PROTEIN 1"/>
    <property type="match status" value="1"/>
</dbReference>
<feature type="coiled-coil region" evidence="1">
    <location>
        <begin position="400"/>
        <end position="505"/>
    </location>
</feature>
<feature type="region of interest" description="Disordered" evidence="2">
    <location>
        <begin position="83"/>
        <end position="118"/>
    </location>
</feature>
<gene>
    <name evidence="3" type="ORF">FPE_LOCUS19505</name>
</gene>
<organism evidence="3 4">
    <name type="scientific">Fraxinus pennsylvanica</name>
    <dbReference type="NCBI Taxonomy" id="56036"/>
    <lineage>
        <taxon>Eukaryota</taxon>
        <taxon>Viridiplantae</taxon>
        <taxon>Streptophyta</taxon>
        <taxon>Embryophyta</taxon>
        <taxon>Tracheophyta</taxon>
        <taxon>Spermatophyta</taxon>
        <taxon>Magnoliopsida</taxon>
        <taxon>eudicotyledons</taxon>
        <taxon>Gunneridae</taxon>
        <taxon>Pentapetalae</taxon>
        <taxon>asterids</taxon>
        <taxon>lamiids</taxon>
        <taxon>Lamiales</taxon>
        <taxon>Oleaceae</taxon>
        <taxon>Oleeae</taxon>
        <taxon>Fraxinus</taxon>
    </lineage>
</organism>
<dbReference type="GO" id="GO:0005856">
    <property type="term" value="C:cytoskeleton"/>
    <property type="evidence" value="ECO:0007669"/>
    <property type="project" value="TreeGrafter"/>
</dbReference>
<dbReference type="AlphaFoldDB" id="A0AAD2E259"/>
<dbReference type="PANTHER" id="PTHR47357:SF1">
    <property type="entry name" value="SPINDLE POLE BODY COMPONENT 110"/>
    <property type="match status" value="1"/>
</dbReference>
<name>A0AAD2E259_9LAMI</name>
<accession>A0AAD2E259</accession>
<proteinExistence type="predicted"/>
<keyword evidence="1" id="KW-0175">Coiled coil</keyword>
<keyword evidence="4" id="KW-1185">Reference proteome</keyword>
<evidence type="ECO:0000313" key="3">
    <source>
        <dbReference type="EMBL" id="CAI9772075.1"/>
    </source>
</evidence>
<reference evidence="3" key="1">
    <citation type="submission" date="2023-05" db="EMBL/GenBank/DDBJ databases">
        <authorList>
            <person name="Huff M."/>
        </authorList>
    </citation>
    <scope>NUCLEOTIDE SEQUENCE</scope>
</reference>
<evidence type="ECO:0000313" key="4">
    <source>
        <dbReference type="Proteomes" id="UP000834106"/>
    </source>
</evidence>
<feature type="coiled-coil region" evidence="1">
    <location>
        <begin position="143"/>
        <end position="356"/>
    </location>
</feature>
<dbReference type="Proteomes" id="UP000834106">
    <property type="component" value="Chromosome 12"/>
</dbReference>
<protein>
    <recommendedName>
        <fullName evidence="5">NAB domain-containing protein</fullName>
    </recommendedName>
</protein>
<evidence type="ECO:0000256" key="1">
    <source>
        <dbReference type="SAM" id="Coils"/>
    </source>
</evidence>
<dbReference type="GO" id="GO:0005200">
    <property type="term" value="F:structural constituent of cytoskeleton"/>
    <property type="evidence" value="ECO:0007669"/>
    <property type="project" value="TreeGrafter"/>
</dbReference>
<evidence type="ECO:0000256" key="2">
    <source>
        <dbReference type="SAM" id="MobiDB-lite"/>
    </source>
</evidence>
<evidence type="ECO:0008006" key="5">
    <source>
        <dbReference type="Google" id="ProtNLM"/>
    </source>
</evidence>